<comment type="caution">
    <text evidence="2">The sequence shown here is derived from an EMBL/GenBank/DDBJ whole genome shotgun (WGS) entry which is preliminary data.</text>
</comment>
<protein>
    <submittedName>
        <fullName evidence="2">Uncharacterized protein</fullName>
    </submittedName>
</protein>
<sequence>MHICCALCSKERIISVDVTAFFDVKTAIILPILVIIIVNAVYFTYQNSGGTSNVKTRRKYF</sequence>
<dbReference type="STRING" id="246199.CUS_4784"/>
<keyword evidence="1" id="KW-0472">Membrane</keyword>
<name>E9SAA9_RUMAL</name>
<dbReference type="Proteomes" id="UP000004259">
    <property type="component" value="Unassembled WGS sequence"/>
</dbReference>
<accession>E9SAA9</accession>
<keyword evidence="3" id="KW-1185">Reference proteome</keyword>
<dbReference type="AlphaFoldDB" id="E9SAA9"/>
<evidence type="ECO:0000256" key="1">
    <source>
        <dbReference type="SAM" id="Phobius"/>
    </source>
</evidence>
<proteinExistence type="predicted"/>
<gene>
    <name evidence="2" type="ORF">CUS_4784</name>
</gene>
<reference evidence="2 3" key="1">
    <citation type="submission" date="2011-02" db="EMBL/GenBank/DDBJ databases">
        <authorList>
            <person name="Nelson K.E."/>
            <person name="Sutton G."/>
            <person name="Torralba M."/>
            <person name="Durkin S."/>
            <person name="Harkins D."/>
            <person name="Montgomery R."/>
            <person name="Ziemer C."/>
            <person name="Klaassens E."/>
            <person name="Ocuiv P."/>
            <person name="Morrison M."/>
        </authorList>
    </citation>
    <scope>NUCLEOTIDE SEQUENCE [LARGE SCALE GENOMIC DNA]</scope>
    <source>
        <strain evidence="2 3">8</strain>
    </source>
</reference>
<evidence type="ECO:0000313" key="3">
    <source>
        <dbReference type="Proteomes" id="UP000004259"/>
    </source>
</evidence>
<keyword evidence="1" id="KW-0812">Transmembrane</keyword>
<feature type="transmembrane region" description="Helical" evidence="1">
    <location>
        <begin position="27"/>
        <end position="45"/>
    </location>
</feature>
<evidence type="ECO:0000313" key="2">
    <source>
        <dbReference type="EMBL" id="EGC03799.1"/>
    </source>
</evidence>
<dbReference type="EMBL" id="ADKM02000052">
    <property type="protein sequence ID" value="EGC03799.1"/>
    <property type="molecule type" value="Genomic_DNA"/>
</dbReference>
<keyword evidence="1" id="KW-1133">Transmembrane helix</keyword>
<organism evidence="2 3">
    <name type="scientific">Ruminococcus albus 8</name>
    <dbReference type="NCBI Taxonomy" id="246199"/>
    <lineage>
        <taxon>Bacteria</taxon>
        <taxon>Bacillati</taxon>
        <taxon>Bacillota</taxon>
        <taxon>Clostridia</taxon>
        <taxon>Eubacteriales</taxon>
        <taxon>Oscillospiraceae</taxon>
        <taxon>Ruminococcus</taxon>
    </lineage>
</organism>